<evidence type="ECO:0000313" key="8">
    <source>
        <dbReference type="EMBL" id="GAA0529160.1"/>
    </source>
</evidence>
<dbReference type="AlphaFoldDB" id="A0A917JYV4"/>
<dbReference type="PANTHER" id="PTHR38459:SF1">
    <property type="entry name" value="PROPHAGE BACTOPRENOL-LINKED GLUCOSE TRANSLOCASE HOMOLOG"/>
    <property type="match status" value="1"/>
</dbReference>
<feature type="transmembrane region" description="Helical" evidence="6">
    <location>
        <begin position="117"/>
        <end position="142"/>
    </location>
</feature>
<reference evidence="8 11" key="2">
    <citation type="journal article" date="2019" name="Int. J. Syst. Evol. Microbiol.">
        <title>The Global Catalogue of Microorganisms (GCM) 10K type strain sequencing project: providing services to taxonomists for standard genome sequencing and annotation.</title>
        <authorList>
            <consortium name="The Broad Institute Genomics Platform"/>
            <consortium name="The Broad Institute Genome Sequencing Center for Infectious Disease"/>
            <person name="Wu L."/>
            <person name="Ma J."/>
        </authorList>
    </citation>
    <scope>NUCLEOTIDE SEQUENCE [LARGE SCALE GENOMIC DNA]</scope>
    <source>
        <strain evidence="8 11">JCM 10664</strain>
    </source>
</reference>
<reference evidence="9 10" key="1">
    <citation type="journal article" date="2014" name="Int. J. Syst. Evol. Microbiol.">
        <title>Complete genome sequence of Corynebacterium casei LMG S-19264T (=DSM 44701T), isolated from a smear-ripened cheese.</title>
        <authorList>
            <consortium name="US DOE Joint Genome Institute (JGI-PGF)"/>
            <person name="Walter F."/>
            <person name="Albersmeier A."/>
            <person name="Kalinowski J."/>
            <person name="Ruckert C."/>
        </authorList>
    </citation>
    <scope>NUCLEOTIDE SEQUENCE [LARGE SCALE GENOMIC DNA]</scope>
    <source>
        <strain evidence="9 10">CGMCC 4.7206</strain>
    </source>
</reference>
<feature type="domain" description="GtrA/DPMS transmembrane" evidence="7">
    <location>
        <begin position="26"/>
        <end position="143"/>
    </location>
</feature>
<evidence type="ECO:0000259" key="7">
    <source>
        <dbReference type="Pfam" id="PF04138"/>
    </source>
</evidence>
<evidence type="ECO:0000313" key="10">
    <source>
        <dbReference type="Proteomes" id="UP000597989"/>
    </source>
</evidence>
<evidence type="ECO:0000313" key="11">
    <source>
        <dbReference type="Proteomes" id="UP001500220"/>
    </source>
</evidence>
<comment type="subcellular location">
    <subcellularLocation>
        <location evidence="1">Membrane</location>
        <topology evidence="1">Multi-pass membrane protein</topology>
    </subcellularLocation>
</comment>
<feature type="transmembrane region" description="Helical" evidence="6">
    <location>
        <begin position="90"/>
        <end position="111"/>
    </location>
</feature>
<gene>
    <name evidence="8" type="ORF">GCM10009545_34400</name>
    <name evidence="9" type="ORF">GCM10011581_30530</name>
</gene>
<keyword evidence="3 6" id="KW-0812">Transmembrane</keyword>
<protein>
    <recommendedName>
        <fullName evidence="7">GtrA/DPMS transmembrane domain-containing protein</fullName>
    </recommendedName>
</protein>
<keyword evidence="4 6" id="KW-1133">Transmembrane helix</keyword>
<comment type="caution">
    <text evidence="9">The sequence shown here is derived from an EMBL/GenBank/DDBJ whole genome shotgun (WGS) entry which is preliminary data.</text>
</comment>
<feature type="transmembrane region" description="Helical" evidence="6">
    <location>
        <begin position="27"/>
        <end position="45"/>
    </location>
</feature>
<dbReference type="GO" id="GO:0005886">
    <property type="term" value="C:plasma membrane"/>
    <property type="evidence" value="ECO:0007669"/>
    <property type="project" value="TreeGrafter"/>
</dbReference>
<evidence type="ECO:0000313" key="9">
    <source>
        <dbReference type="EMBL" id="GGI91343.1"/>
    </source>
</evidence>
<name>A0A917JYV4_9PSEU</name>
<reference evidence="8" key="4">
    <citation type="submission" date="2023-12" db="EMBL/GenBank/DDBJ databases">
        <authorList>
            <person name="Sun Q."/>
            <person name="Inoue M."/>
        </authorList>
    </citation>
    <scope>NUCLEOTIDE SEQUENCE</scope>
    <source>
        <strain evidence="8">JCM 10664</strain>
    </source>
</reference>
<dbReference type="Proteomes" id="UP000597989">
    <property type="component" value="Unassembled WGS sequence"/>
</dbReference>
<dbReference type="Proteomes" id="UP001500220">
    <property type="component" value="Unassembled WGS sequence"/>
</dbReference>
<reference evidence="9" key="3">
    <citation type="submission" date="2020-09" db="EMBL/GenBank/DDBJ databases">
        <authorList>
            <person name="Sun Q."/>
            <person name="Zhou Y."/>
        </authorList>
    </citation>
    <scope>NUCLEOTIDE SEQUENCE</scope>
    <source>
        <strain evidence="9">CGMCC 4.7206</strain>
    </source>
</reference>
<dbReference type="EMBL" id="BAAAHC010000013">
    <property type="protein sequence ID" value="GAA0529160.1"/>
    <property type="molecule type" value="Genomic_DNA"/>
</dbReference>
<evidence type="ECO:0000256" key="5">
    <source>
        <dbReference type="ARBA" id="ARBA00023136"/>
    </source>
</evidence>
<organism evidence="9 10">
    <name type="scientific">Saccharopolyspora thermophila</name>
    <dbReference type="NCBI Taxonomy" id="89367"/>
    <lineage>
        <taxon>Bacteria</taxon>
        <taxon>Bacillati</taxon>
        <taxon>Actinomycetota</taxon>
        <taxon>Actinomycetes</taxon>
        <taxon>Pseudonocardiales</taxon>
        <taxon>Pseudonocardiaceae</taxon>
        <taxon>Saccharopolyspora</taxon>
    </lineage>
</organism>
<evidence type="ECO:0000256" key="3">
    <source>
        <dbReference type="ARBA" id="ARBA00022692"/>
    </source>
</evidence>
<dbReference type="EMBL" id="BMMT01000010">
    <property type="protein sequence ID" value="GGI91343.1"/>
    <property type="molecule type" value="Genomic_DNA"/>
</dbReference>
<dbReference type="GO" id="GO:0000271">
    <property type="term" value="P:polysaccharide biosynthetic process"/>
    <property type="evidence" value="ECO:0007669"/>
    <property type="project" value="InterPro"/>
</dbReference>
<evidence type="ECO:0000256" key="6">
    <source>
        <dbReference type="SAM" id="Phobius"/>
    </source>
</evidence>
<accession>A0A917JYV4</accession>
<comment type="similarity">
    <text evidence="2">Belongs to the GtrA family.</text>
</comment>
<dbReference type="PANTHER" id="PTHR38459">
    <property type="entry name" value="PROPHAGE BACTOPRENOL-LINKED GLUCOSE TRANSLOCASE HOMOLOG"/>
    <property type="match status" value="1"/>
</dbReference>
<feature type="transmembrane region" description="Helical" evidence="6">
    <location>
        <begin position="51"/>
        <end position="69"/>
    </location>
</feature>
<keyword evidence="11" id="KW-1185">Reference proteome</keyword>
<proteinExistence type="inferred from homology"/>
<keyword evidence="5 6" id="KW-0472">Membrane</keyword>
<evidence type="ECO:0000256" key="4">
    <source>
        <dbReference type="ARBA" id="ARBA00022989"/>
    </source>
</evidence>
<evidence type="ECO:0000256" key="1">
    <source>
        <dbReference type="ARBA" id="ARBA00004141"/>
    </source>
</evidence>
<dbReference type="InterPro" id="IPR007267">
    <property type="entry name" value="GtrA_DPMS_TM"/>
</dbReference>
<dbReference type="InterPro" id="IPR051401">
    <property type="entry name" value="GtrA_CellWall_Glycosyl"/>
</dbReference>
<evidence type="ECO:0000256" key="2">
    <source>
        <dbReference type="ARBA" id="ARBA00009399"/>
    </source>
</evidence>
<dbReference type="Pfam" id="PF04138">
    <property type="entry name" value="GtrA_DPMS_TM"/>
    <property type="match status" value="1"/>
</dbReference>
<dbReference type="RefSeq" id="WP_188988153.1">
    <property type="nucleotide sequence ID" value="NZ_BAAAHC010000013.1"/>
</dbReference>
<sequence>MNELAVGDQVVCRIVWRDHVVGQAARFTLVGVLSTALNAVLYVLLRGLFSAGAANVLALALSTAASSVAQRVVVFAGRDEYPVRMHLQTLTVFAFYCVSNNLALGLLSAFVTDPTSVAEAAAVATMSVFGGVTRFVVLRVWVFGRSTLQRASAG</sequence>